<dbReference type="CDD" id="cd06170">
    <property type="entry name" value="LuxR_C_like"/>
    <property type="match status" value="1"/>
</dbReference>
<evidence type="ECO:0000256" key="2">
    <source>
        <dbReference type="ARBA" id="ARBA00023125"/>
    </source>
</evidence>
<dbReference type="InterPro" id="IPR016032">
    <property type="entry name" value="Sig_transdc_resp-reg_C-effctor"/>
</dbReference>
<keyword evidence="2" id="KW-0238">DNA-binding</keyword>
<dbReference type="InterPro" id="IPR011006">
    <property type="entry name" value="CheY-like_superfamily"/>
</dbReference>
<evidence type="ECO:0000259" key="4">
    <source>
        <dbReference type="PROSITE" id="PS50043"/>
    </source>
</evidence>
<evidence type="ECO:0000256" key="1">
    <source>
        <dbReference type="ARBA" id="ARBA00023015"/>
    </source>
</evidence>
<dbReference type="PANTHER" id="PTHR44688:SF16">
    <property type="entry name" value="DNA-BINDING TRANSCRIPTIONAL ACTIVATOR DEVR_DOSR"/>
    <property type="match status" value="1"/>
</dbReference>
<dbReference type="PROSITE" id="PS50043">
    <property type="entry name" value="HTH_LUXR_2"/>
    <property type="match status" value="1"/>
</dbReference>
<keyword evidence="6" id="KW-1185">Reference proteome</keyword>
<dbReference type="SMART" id="SM00421">
    <property type="entry name" value="HTH_LUXR"/>
    <property type="match status" value="1"/>
</dbReference>
<protein>
    <submittedName>
        <fullName evidence="5">Response regulator transcription factor</fullName>
    </submittedName>
</protein>
<dbReference type="Proteomes" id="UP001059950">
    <property type="component" value="Chromosome"/>
</dbReference>
<dbReference type="PRINTS" id="PR00038">
    <property type="entry name" value="HTHLUXR"/>
</dbReference>
<dbReference type="SUPFAM" id="SSF52172">
    <property type="entry name" value="CheY-like"/>
    <property type="match status" value="1"/>
</dbReference>
<keyword evidence="3" id="KW-0804">Transcription</keyword>
<organism evidence="5 6">
    <name type="scientific">Amphritea atlantica</name>
    <dbReference type="NCBI Taxonomy" id="355243"/>
    <lineage>
        <taxon>Bacteria</taxon>
        <taxon>Pseudomonadati</taxon>
        <taxon>Pseudomonadota</taxon>
        <taxon>Gammaproteobacteria</taxon>
        <taxon>Oceanospirillales</taxon>
        <taxon>Oceanospirillaceae</taxon>
        <taxon>Amphritea</taxon>
    </lineage>
</organism>
<evidence type="ECO:0000256" key="3">
    <source>
        <dbReference type="ARBA" id="ARBA00023163"/>
    </source>
</evidence>
<reference evidence="5" key="1">
    <citation type="submission" date="2021-04" db="EMBL/GenBank/DDBJ databases">
        <title>Oceanospirillales bacteria with DddD are important DMSP degraders in coastal seawater.</title>
        <authorList>
            <person name="Liu J."/>
        </authorList>
    </citation>
    <scope>NUCLEOTIDE SEQUENCE</scope>
    <source>
        <strain evidence="5">GY6</strain>
    </source>
</reference>
<dbReference type="InterPro" id="IPR000792">
    <property type="entry name" value="Tscrpt_reg_LuxR_C"/>
</dbReference>
<sequence>MRLKKILIIDPRPLLREGLKSVLRQTDHAIGFIDAGNECEFVKAARYSKAFDLILVHESILLTANHGMITAYLYKTDSPIIVICEEISEKLDIKLKFLNASGVIKNSEPVETIVTRVFDFLSRRNQSDCLSYPHCYETEKTNVADYLAQHIPVANTLFTQDKLEYLTERQRDVLNYLKVGLMNKEIAFEMGIRESTVKRHVSDIFKKLRVHNRTQLAISLSY</sequence>
<feature type="domain" description="HTH luxR-type" evidence="4">
    <location>
        <begin position="159"/>
        <end position="222"/>
    </location>
</feature>
<dbReference type="PANTHER" id="PTHR44688">
    <property type="entry name" value="DNA-BINDING TRANSCRIPTIONAL ACTIVATOR DEVR_DOSR"/>
    <property type="match status" value="1"/>
</dbReference>
<evidence type="ECO:0000313" key="5">
    <source>
        <dbReference type="EMBL" id="UTW03235.1"/>
    </source>
</evidence>
<name>A0ABY5GTI2_9GAMM</name>
<evidence type="ECO:0000313" key="6">
    <source>
        <dbReference type="Proteomes" id="UP001059950"/>
    </source>
</evidence>
<dbReference type="Pfam" id="PF00196">
    <property type="entry name" value="GerE"/>
    <property type="match status" value="1"/>
</dbReference>
<proteinExistence type="predicted"/>
<keyword evidence="1" id="KW-0805">Transcription regulation</keyword>
<dbReference type="Gene3D" id="3.40.50.2300">
    <property type="match status" value="1"/>
</dbReference>
<accession>A0ABY5GTI2</accession>
<dbReference type="EMBL" id="CP073344">
    <property type="protein sequence ID" value="UTW03235.1"/>
    <property type="molecule type" value="Genomic_DNA"/>
</dbReference>
<dbReference type="SUPFAM" id="SSF46894">
    <property type="entry name" value="C-terminal effector domain of the bipartite response regulators"/>
    <property type="match status" value="1"/>
</dbReference>
<gene>
    <name evidence="5" type="ORF">KDX31_18240</name>
</gene>